<dbReference type="PANTHER" id="PTHR45625">
    <property type="entry name" value="PEPTIDYL-PROLYL CIS-TRANS ISOMERASE-RELATED"/>
    <property type="match status" value="1"/>
</dbReference>
<feature type="compositionally biased region" description="Polar residues" evidence="2">
    <location>
        <begin position="264"/>
        <end position="274"/>
    </location>
</feature>
<evidence type="ECO:0000256" key="3">
    <source>
        <dbReference type="SAM" id="Phobius"/>
    </source>
</evidence>
<evidence type="ECO:0000256" key="1">
    <source>
        <dbReference type="ARBA" id="ARBA00002388"/>
    </source>
</evidence>
<organism evidence="5 6">
    <name type="scientific">Corynebacterium argentoratense DSM 44202</name>
    <dbReference type="NCBI Taxonomy" id="1348662"/>
    <lineage>
        <taxon>Bacteria</taxon>
        <taxon>Bacillati</taxon>
        <taxon>Actinomycetota</taxon>
        <taxon>Actinomycetes</taxon>
        <taxon>Mycobacteriales</taxon>
        <taxon>Corynebacteriaceae</taxon>
        <taxon>Corynebacterium</taxon>
    </lineage>
</organism>
<dbReference type="STRING" id="1348662.CARG_05360"/>
<reference evidence="5 6" key="1">
    <citation type="journal article" date="2013" name="Genome Announc.">
        <title>Whole-Genome Sequence of the Clinical Strain Corynebacterium argentoratense DSM 44202, Isolated from a Human Throat Specimen.</title>
        <authorList>
            <person name="Bomholt C."/>
            <person name="Glaub A."/>
            <person name="Gravermann K."/>
            <person name="Albersmeier A."/>
            <person name="Brinkrolf K."/>
            <person name="Ruckert C."/>
            <person name="Tauch A."/>
        </authorList>
    </citation>
    <scope>NUCLEOTIDE SEQUENCE [LARGE SCALE GENOMIC DNA]</scope>
    <source>
        <strain evidence="5">DSM 44202</strain>
    </source>
</reference>
<evidence type="ECO:0000313" key="5">
    <source>
        <dbReference type="EMBL" id="AGU15209.1"/>
    </source>
</evidence>
<evidence type="ECO:0000259" key="4">
    <source>
        <dbReference type="PROSITE" id="PS50072"/>
    </source>
</evidence>
<evidence type="ECO:0000256" key="2">
    <source>
        <dbReference type="SAM" id="MobiDB-lite"/>
    </source>
</evidence>
<dbReference type="eggNOG" id="COG0652">
    <property type="taxonomic scope" value="Bacteria"/>
</dbReference>
<accession>U3GV65</accession>
<dbReference type="Pfam" id="PF00160">
    <property type="entry name" value="Pro_isomerase"/>
    <property type="match status" value="1"/>
</dbReference>
<dbReference type="PATRIC" id="fig|1348662.3.peg.1053"/>
<dbReference type="InterPro" id="IPR029000">
    <property type="entry name" value="Cyclophilin-like_dom_sf"/>
</dbReference>
<feature type="domain" description="PPIase cyclophilin-type" evidence="4">
    <location>
        <begin position="115"/>
        <end position="273"/>
    </location>
</feature>
<dbReference type="Gene3D" id="2.40.100.10">
    <property type="entry name" value="Cyclophilin-like"/>
    <property type="match status" value="1"/>
</dbReference>
<proteinExistence type="predicted"/>
<keyword evidence="3" id="KW-0812">Transmembrane</keyword>
<comment type="function">
    <text evidence="1">PPIases accelerate the folding of proteins. It catalyzes the cis-trans isomerization of proline imidic peptide bonds in oligopeptides.</text>
</comment>
<feature type="compositionally biased region" description="Low complexity" evidence="2">
    <location>
        <begin position="53"/>
        <end position="65"/>
    </location>
</feature>
<dbReference type="GO" id="GO:0003755">
    <property type="term" value="F:peptidyl-prolyl cis-trans isomerase activity"/>
    <property type="evidence" value="ECO:0007669"/>
    <property type="project" value="InterPro"/>
</dbReference>
<dbReference type="InterPro" id="IPR002130">
    <property type="entry name" value="Cyclophilin-type_PPIase_dom"/>
</dbReference>
<keyword evidence="3" id="KW-1133">Transmembrane helix</keyword>
<dbReference type="PROSITE" id="PS50072">
    <property type="entry name" value="CSA_PPIASE_2"/>
    <property type="match status" value="1"/>
</dbReference>
<gene>
    <name evidence="5" type="ORF">CARG_05360</name>
</gene>
<keyword evidence="3" id="KW-0472">Membrane</keyword>
<feature type="region of interest" description="Disordered" evidence="2">
    <location>
        <begin position="247"/>
        <end position="274"/>
    </location>
</feature>
<dbReference type="InterPro" id="IPR044666">
    <property type="entry name" value="Cyclophilin_A-like"/>
</dbReference>
<dbReference type="AlphaFoldDB" id="U3GV65"/>
<dbReference type="KEGG" id="caz:CARG_05360"/>
<feature type="region of interest" description="Disordered" evidence="2">
    <location>
        <begin position="45"/>
        <end position="71"/>
    </location>
</feature>
<keyword evidence="6" id="KW-1185">Reference proteome</keyword>
<dbReference type="SUPFAM" id="SSF50891">
    <property type="entry name" value="Cyclophilin-like"/>
    <property type="match status" value="1"/>
</dbReference>
<dbReference type="PANTHER" id="PTHR45625:SF3">
    <property type="entry name" value="PEPTIDYL-PROLYL CIS-TRANS ISOMERASE B-RELATED"/>
    <property type="match status" value="1"/>
</dbReference>
<name>U3GV65_9CORY</name>
<evidence type="ECO:0000313" key="6">
    <source>
        <dbReference type="Proteomes" id="UP000016943"/>
    </source>
</evidence>
<protein>
    <recommendedName>
        <fullName evidence="4">PPIase cyclophilin-type domain-containing protein</fullName>
    </recommendedName>
</protein>
<feature type="transmembrane region" description="Helical" evidence="3">
    <location>
        <begin position="20"/>
        <end position="41"/>
    </location>
</feature>
<dbReference type="Proteomes" id="UP000016943">
    <property type="component" value="Chromosome"/>
</dbReference>
<dbReference type="EMBL" id="CP006365">
    <property type="protein sequence ID" value="AGU15209.1"/>
    <property type="molecule type" value="Genomic_DNA"/>
</dbReference>
<sequence>MDALNKELKARDRSEKTQPLGVVFAALAVLVIICGGIWFAATRDSSGNNEQDTAAAESTAPDAATVLDGKPSQALPETVSCEYTPSGDAGSADLPNGTDVPATGTVSIDFATNQGDIPVTLNRAAAPCAANAIEHLAKTGFYDGKTCHRLTTNGIYVLQCGSPNGDGVGGPGFSYSDEYPVGDAGITSPQVTYPRGSIALANSGPNTNGSQFFLNYKDSPLAPNYTYVGTISDEGLKVIDKVAEAGVQPGSGNGQGATDGTPVESVTINSASVK</sequence>
<dbReference type="HOGENOM" id="CLU_012062_8_0_11"/>